<feature type="transmembrane region" description="Helical" evidence="1">
    <location>
        <begin position="151"/>
        <end position="178"/>
    </location>
</feature>
<feature type="domain" description="DUF6534" evidence="3">
    <location>
        <begin position="129"/>
        <end position="209"/>
    </location>
</feature>
<feature type="signal peptide" evidence="2">
    <location>
        <begin position="1"/>
        <end position="18"/>
    </location>
</feature>
<feature type="transmembrane region" description="Helical" evidence="1">
    <location>
        <begin position="120"/>
        <end position="139"/>
    </location>
</feature>
<organism evidence="4 5">
    <name type="scientific">Ceriporiopsis subvermispora (strain B)</name>
    <name type="common">White-rot fungus</name>
    <name type="synonym">Gelatoporia subvermispora</name>
    <dbReference type="NCBI Taxonomy" id="914234"/>
    <lineage>
        <taxon>Eukaryota</taxon>
        <taxon>Fungi</taxon>
        <taxon>Dikarya</taxon>
        <taxon>Basidiomycota</taxon>
        <taxon>Agaricomycotina</taxon>
        <taxon>Agaricomycetes</taxon>
        <taxon>Polyporales</taxon>
        <taxon>Gelatoporiaceae</taxon>
        <taxon>Gelatoporia</taxon>
    </lineage>
</organism>
<sequence>MGALLIGALLWGITCSQAYHYYTHYSDVVLLQLVVSRFTSLLDTVHQILISHIVYTYLITWYSDPLNLLRYVWFLIWRVWLFGRQSILQVSPLIALSLTSFTIEILYYCKMWDDYSYASGAINMAAIGAITVQSVFLLRSSKSGLASTNHVIQRLIVFLVGTGLAISFCAMLSLITVIAMPTTLIFSIFYFLISRLATNSLLLTLNMREGMRAALPNTVVLGSLRFAATTTEVTGSRMTSTCDVPDAAVIV</sequence>
<keyword evidence="1" id="KW-1133">Transmembrane helix</keyword>
<name>M2QJJ8_CERS8</name>
<dbReference type="STRING" id="914234.M2QJJ8"/>
<feature type="chain" id="PRO_5004023639" description="DUF6534 domain-containing protein" evidence="2">
    <location>
        <begin position="19"/>
        <end position="251"/>
    </location>
</feature>
<keyword evidence="1" id="KW-0472">Membrane</keyword>
<keyword evidence="1" id="KW-0812">Transmembrane</keyword>
<evidence type="ECO:0000313" key="4">
    <source>
        <dbReference type="EMBL" id="EMD32290.1"/>
    </source>
</evidence>
<accession>M2QJJ8</accession>
<evidence type="ECO:0000313" key="5">
    <source>
        <dbReference type="Proteomes" id="UP000016930"/>
    </source>
</evidence>
<dbReference type="HOGENOM" id="CLU_046025_5_0_1"/>
<dbReference type="InterPro" id="IPR045339">
    <property type="entry name" value="DUF6534"/>
</dbReference>
<evidence type="ECO:0000256" key="1">
    <source>
        <dbReference type="SAM" id="Phobius"/>
    </source>
</evidence>
<evidence type="ECO:0000256" key="2">
    <source>
        <dbReference type="SAM" id="SignalP"/>
    </source>
</evidence>
<protein>
    <recommendedName>
        <fullName evidence="3">DUF6534 domain-containing protein</fullName>
    </recommendedName>
</protein>
<feature type="transmembrane region" description="Helical" evidence="1">
    <location>
        <begin position="90"/>
        <end position="108"/>
    </location>
</feature>
<keyword evidence="2" id="KW-0732">Signal</keyword>
<dbReference type="PANTHER" id="PTHR40465:SF1">
    <property type="entry name" value="DUF6534 DOMAIN-CONTAINING PROTEIN"/>
    <property type="match status" value="1"/>
</dbReference>
<dbReference type="OrthoDB" id="2802508at2759"/>
<evidence type="ECO:0000259" key="3">
    <source>
        <dbReference type="Pfam" id="PF20152"/>
    </source>
</evidence>
<keyword evidence="5" id="KW-1185">Reference proteome</keyword>
<gene>
    <name evidence="4" type="ORF">CERSUDRAFT_68859</name>
</gene>
<dbReference type="Proteomes" id="UP000016930">
    <property type="component" value="Unassembled WGS sequence"/>
</dbReference>
<proteinExistence type="predicted"/>
<feature type="transmembrane region" description="Helical" evidence="1">
    <location>
        <begin position="184"/>
        <end position="205"/>
    </location>
</feature>
<dbReference type="PANTHER" id="PTHR40465">
    <property type="entry name" value="CHROMOSOME 1, WHOLE GENOME SHOTGUN SEQUENCE"/>
    <property type="match status" value="1"/>
</dbReference>
<dbReference type="Pfam" id="PF20152">
    <property type="entry name" value="DUF6534"/>
    <property type="match status" value="1"/>
</dbReference>
<reference evidence="4 5" key="1">
    <citation type="journal article" date="2012" name="Proc. Natl. Acad. Sci. U.S.A.">
        <title>Comparative genomics of Ceriporiopsis subvermispora and Phanerochaete chrysosporium provide insight into selective ligninolysis.</title>
        <authorList>
            <person name="Fernandez-Fueyo E."/>
            <person name="Ruiz-Duenas F.J."/>
            <person name="Ferreira P."/>
            <person name="Floudas D."/>
            <person name="Hibbett D.S."/>
            <person name="Canessa P."/>
            <person name="Larrondo L.F."/>
            <person name="James T.Y."/>
            <person name="Seelenfreund D."/>
            <person name="Lobos S."/>
            <person name="Polanco R."/>
            <person name="Tello M."/>
            <person name="Honda Y."/>
            <person name="Watanabe T."/>
            <person name="Watanabe T."/>
            <person name="Ryu J.S."/>
            <person name="Kubicek C.P."/>
            <person name="Schmoll M."/>
            <person name="Gaskell J."/>
            <person name="Hammel K.E."/>
            <person name="St John F.J."/>
            <person name="Vanden Wymelenberg A."/>
            <person name="Sabat G."/>
            <person name="Splinter BonDurant S."/>
            <person name="Syed K."/>
            <person name="Yadav J.S."/>
            <person name="Doddapaneni H."/>
            <person name="Subramanian V."/>
            <person name="Lavin J.L."/>
            <person name="Oguiza J.A."/>
            <person name="Perez G."/>
            <person name="Pisabarro A.G."/>
            <person name="Ramirez L."/>
            <person name="Santoyo F."/>
            <person name="Master E."/>
            <person name="Coutinho P.M."/>
            <person name="Henrissat B."/>
            <person name="Lombard V."/>
            <person name="Magnuson J.K."/>
            <person name="Kuees U."/>
            <person name="Hori C."/>
            <person name="Igarashi K."/>
            <person name="Samejima M."/>
            <person name="Held B.W."/>
            <person name="Barry K.W."/>
            <person name="LaButti K.M."/>
            <person name="Lapidus A."/>
            <person name="Lindquist E.A."/>
            <person name="Lucas S.M."/>
            <person name="Riley R."/>
            <person name="Salamov A.A."/>
            <person name="Hoffmeister D."/>
            <person name="Schwenk D."/>
            <person name="Hadar Y."/>
            <person name="Yarden O."/>
            <person name="de Vries R.P."/>
            <person name="Wiebenga A."/>
            <person name="Stenlid J."/>
            <person name="Eastwood D."/>
            <person name="Grigoriev I.V."/>
            <person name="Berka R.M."/>
            <person name="Blanchette R.A."/>
            <person name="Kersten P."/>
            <person name="Martinez A.T."/>
            <person name="Vicuna R."/>
            <person name="Cullen D."/>
        </authorList>
    </citation>
    <scope>NUCLEOTIDE SEQUENCE [LARGE SCALE GENOMIC DNA]</scope>
    <source>
        <strain evidence="4 5">B</strain>
    </source>
</reference>
<dbReference type="EMBL" id="KB445812">
    <property type="protein sequence ID" value="EMD32290.1"/>
    <property type="molecule type" value="Genomic_DNA"/>
</dbReference>
<dbReference type="AlphaFoldDB" id="M2QJJ8"/>